<name>A0A2M4D2P5_ANODA</name>
<dbReference type="AlphaFoldDB" id="A0A2M4D2P5"/>
<protein>
    <submittedName>
        <fullName evidence="1">Putative secreted protein</fullName>
    </submittedName>
</protein>
<organism evidence="1">
    <name type="scientific">Anopheles darlingi</name>
    <name type="common">Mosquito</name>
    <dbReference type="NCBI Taxonomy" id="43151"/>
    <lineage>
        <taxon>Eukaryota</taxon>
        <taxon>Metazoa</taxon>
        <taxon>Ecdysozoa</taxon>
        <taxon>Arthropoda</taxon>
        <taxon>Hexapoda</taxon>
        <taxon>Insecta</taxon>
        <taxon>Pterygota</taxon>
        <taxon>Neoptera</taxon>
        <taxon>Endopterygota</taxon>
        <taxon>Diptera</taxon>
        <taxon>Nematocera</taxon>
        <taxon>Culicoidea</taxon>
        <taxon>Culicidae</taxon>
        <taxon>Anophelinae</taxon>
        <taxon>Anopheles</taxon>
    </lineage>
</organism>
<proteinExistence type="predicted"/>
<dbReference type="EMBL" id="GGFL01007676">
    <property type="protein sequence ID" value="MBW71854.1"/>
    <property type="molecule type" value="Transcribed_RNA"/>
</dbReference>
<reference evidence="1" key="1">
    <citation type="submission" date="2018-01" db="EMBL/GenBank/DDBJ databases">
        <title>An insight into the sialome of Amazonian anophelines.</title>
        <authorList>
            <person name="Ribeiro J.M."/>
            <person name="Scarpassa V."/>
            <person name="Calvo E."/>
        </authorList>
    </citation>
    <scope>NUCLEOTIDE SEQUENCE</scope>
</reference>
<sequence>MSVVVSLFYYFLSRLRSTCFSLVPSRSPVGCGALLSKLLSSCANTAPPLCHCRRPTVTGPSNLHCAFNSINIQTSTNALSIIHVVATEEQQHGTVREATTTAWSQVLECDHFARRTMVRASTSYNINKAVGKTRTVCLANAV</sequence>
<accession>A0A2M4D2P5</accession>
<evidence type="ECO:0000313" key="1">
    <source>
        <dbReference type="EMBL" id="MBW71854.1"/>
    </source>
</evidence>